<proteinExistence type="predicted"/>
<organism evidence="1">
    <name type="scientific">Timema poppense</name>
    <name type="common">Walking stick</name>
    <dbReference type="NCBI Taxonomy" id="170557"/>
    <lineage>
        <taxon>Eukaryota</taxon>
        <taxon>Metazoa</taxon>
        <taxon>Ecdysozoa</taxon>
        <taxon>Arthropoda</taxon>
        <taxon>Hexapoda</taxon>
        <taxon>Insecta</taxon>
        <taxon>Pterygota</taxon>
        <taxon>Neoptera</taxon>
        <taxon>Polyneoptera</taxon>
        <taxon>Phasmatodea</taxon>
        <taxon>Timematodea</taxon>
        <taxon>Timematoidea</taxon>
        <taxon>Timematidae</taxon>
        <taxon>Timema</taxon>
    </lineage>
</organism>
<name>A0A7R9H4W9_TIMPO</name>
<reference evidence="1" key="1">
    <citation type="submission" date="2020-11" db="EMBL/GenBank/DDBJ databases">
        <authorList>
            <person name="Tran Van P."/>
        </authorList>
    </citation>
    <scope>NUCLEOTIDE SEQUENCE</scope>
</reference>
<evidence type="ECO:0000313" key="1">
    <source>
        <dbReference type="EMBL" id="CAD7407928.1"/>
    </source>
</evidence>
<dbReference type="PROSITE" id="PS51450">
    <property type="entry name" value="LRR"/>
    <property type="match status" value="1"/>
</dbReference>
<sequence length="189" mass="21435">MALFYMVLHHDVNSPYQMLDAGFVYLEGNLLENLPDNLFVSLPVLKWLDVRNNKLTQFPKSVAYHDNLQVLLLQGNQIQRLPLELVLRSQEPLLAQKSTMSCVAYLGQSPTSLTKPEVNFDVSSSLQYTVQISMEVHCKVFPGYPISRFGDIAEPLRSPGLTGGHKERILVEVEALHKVMSSFEEYIQQ</sequence>
<gene>
    <name evidence="1" type="ORF">TPSB3V08_LOCUS6121</name>
</gene>
<dbReference type="EMBL" id="OD003464">
    <property type="protein sequence ID" value="CAD7407928.1"/>
    <property type="molecule type" value="Genomic_DNA"/>
</dbReference>
<dbReference type="Pfam" id="PF13855">
    <property type="entry name" value="LRR_8"/>
    <property type="match status" value="1"/>
</dbReference>
<dbReference type="InterPro" id="IPR032675">
    <property type="entry name" value="LRR_dom_sf"/>
</dbReference>
<accession>A0A7R9H4W9</accession>
<dbReference type="AlphaFoldDB" id="A0A7R9H4W9"/>
<protein>
    <submittedName>
        <fullName evidence="1">Uncharacterized protein</fullName>
    </submittedName>
</protein>
<dbReference type="InterPro" id="IPR001611">
    <property type="entry name" value="Leu-rich_rpt"/>
</dbReference>
<dbReference type="Gene3D" id="3.80.10.10">
    <property type="entry name" value="Ribonuclease Inhibitor"/>
    <property type="match status" value="1"/>
</dbReference>
<dbReference type="SUPFAM" id="SSF52058">
    <property type="entry name" value="L domain-like"/>
    <property type="match status" value="1"/>
</dbReference>